<proteinExistence type="predicted"/>
<sequence length="72" mass="8422">MLHAIGSSDLIEADMHTIVIENACTKTNSDKEEAFWSEWSDCKYRMRGHKVRVRTRECHRSADCQNFQTDEC</sequence>
<keyword evidence="2" id="KW-1185">Reference proteome</keyword>
<dbReference type="InterPro" id="IPR036383">
    <property type="entry name" value="TSP1_rpt_sf"/>
</dbReference>
<organism evidence="1 2">
    <name type="scientific">Steinernema carpocapsae</name>
    <name type="common">Entomopathogenic nematode</name>
    <dbReference type="NCBI Taxonomy" id="34508"/>
    <lineage>
        <taxon>Eukaryota</taxon>
        <taxon>Metazoa</taxon>
        <taxon>Ecdysozoa</taxon>
        <taxon>Nematoda</taxon>
        <taxon>Chromadorea</taxon>
        <taxon>Rhabditida</taxon>
        <taxon>Tylenchina</taxon>
        <taxon>Panagrolaimomorpha</taxon>
        <taxon>Strongyloidoidea</taxon>
        <taxon>Steinernematidae</taxon>
        <taxon>Steinernema</taxon>
    </lineage>
</organism>
<reference evidence="1 2" key="2">
    <citation type="journal article" date="2019" name="G3 (Bethesda)">
        <title>Hybrid Assembly of the Genome of the Entomopathogenic Nematode Steinernema carpocapsae Identifies the X-Chromosome.</title>
        <authorList>
            <person name="Serra L."/>
            <person name="Macchietto M."/>
            <person name="Macias-Munoz A."/>
            <person name="McGill C.J."/>
            <person name="Rodriguez I.M."/>
            <person name="Rodriguez B."/>
            <person name="Murad R."/>
            <person name="Mortazavi A."/>
        </authorList>
    </citation>
    <scope>NUCLEOTIDE SEQUENCE [LARGE SCALE GENOMIC DNA]</scope>
    <source>
        <strain evidence="1 2">ALL</strain>
    </source>
</reference>
<evidence type="ECO:0000313" key="2">
    <source>
        <dbReference type="Proteomes" id="UP000298663"/>
    </source>
</evidence>
<reference evidence="1 2" key="1">
    <citation type="journal article" date="2015" name="Genome Biol.">
        <title>Comparative genomics of Steinernema reveals deeply conserved gene regulatory networks.</title>
        <authorList>
            <person name="Dillman A.R."/>
            <person name="Macchietto M."/>
            <person name="Porter C.F."/>
            <person name="Rogers A."/>
            <person name="Williams B."/>
            <person name="Antoshechkin I."/>
            <person name="Lee M.M."/>
            <person name="Goodwin Z."/>
            <person name="Lu X."/>
            <person name="Lewis E.E."/>
            <person name="Goodrich-Blair H."/>
            <person name="Stock S.P."/>
            <person name="Adams B.J."/>
            <person name="Sternberg P.W."/>
            <person name="Mortazavi A."/>
        </authorList>
    </citation>
    <scope>NUCLEOTIDE SEQUENCE [LARGE SCALE GENOMIC DNA]</scope>
    <source>
        <strain evidence="1 2">ALL</strain>
    </source>
</reference>
<dbReference type="EMBL" id="AZBU02000001">
    <property type="protein sequence ID" value="TMS37047.1"/>
    <property type="molecule type" value="Genomic_DNA"/>
</dbReference>
<name>A0A4U8UY24_STECR</name>
<comment type="caution">
    <text evidence="1">The sequence shown here is derived from an EMBL/GenBank/DDBJ whole genome shotgun (WGS) entry which is preliminary data.</text>
</comment>
<dbReference type="Gene3D" id="2.20.100.10">
    <property type="entry name" value="Thrombospondin type-1 (TSP1) repeat"/>
    <property type="match status" value="1"/>
</dbReference>
<dbReference type="Proteomes" id="UP000298663">
    <property type="component" value="Chromosome X"/>
</dbReference>
<dbReference type="EMBL" id="CM016762">
    <property type="protein sequence ID" value="TMS37047.1"/>
    <property type="molecule type" value="Genomic_DNA"/>
</dbReference>
<gene>
    <name evidence="1" type="ORF">L596_004066</name>
</gene>
<evidence type="ECO:0000313" key="1">
    <source>
        <dbReference type="EMBL" id="TMS37047.1"/>
    </source>
</evidence>
<dbReference type="OrthoDB" id="5850959at2759"/>
<accession>A0A4U8UY24</accession>
<protein>
    <submittedName>
        <fullName evidence="1">Uncharacterized protein</fullName>
    </submittedName>
</protein>
<dbReference type="AlphaFoldDB" id="A0A4U8UY24"/>